<evidence type="ECO:0000313" key="3">
    <source>
        <dbReference type="Proteomes" id="UP000289794"/>
    </source>
</evidence>
<proteinExistence type="predicted"/>
<dbReference type="InterPro" id="IPR043743">
    <property type="entry name" value="DUF5688"/>
</dbReference>
<dbReference type="AlphaFoldDB" id="A0A4P6LSK6"/>
<protein>
    <submittedName>
        <fullName evidence="2">Uncharacterized protein</fullName>
    </submittedName>
</protein>
<sequence length="354" mass="39573">MVVMDYKEFVEKVAENLQAVMPDSMQDIMVTSRQVEKLQGESYYGISVQPKHSNLGVSLDLKGEFEKVEEGMSFGVALQSIGVKVSEALSNHPDIHLSELMDYEAMKEKLMVQVVPTAGNEAMLTGTPHVNHEDMSMVYRFVMDSSESGIASILVTNEMLANYGVSAEMLHADAMKNAPEHFPFSVRSVQEVLAEMMGIEPDMIPMGENPMYVATCNQGVNGAGCIFYPEFMEQASERLSGDFYILPSSVHEVLLLPDRGDMSFRELEEMVQSVNEAEVAPKDRLSDTVYHYDSQDKVFEKAETYDKRMQAKKAERDKPKAKESLMKRLGEKKKEAAEMAVNKNTPHKAVAAEL</sequence>
<dbReference type="KEGG" id="bpro:PMF13cell1_00128"/>
<accession>A0A4P6LSK6</accession>
<evidence type="ECO:0000256" key="1">
    <source>
        <dbReference type="SAM" id="MobiDB-lite"/>
    </source>
</evidence>
<name>A0A4P6LSK6_9FIRM</name>
<dbReference type="EMBL" id="CP035945">
    <property type="protein sequence ID" value="QBE94635.1"/>
    <property type="molecule type" value="Genomic_DNA"/>
</dbReference>
<organism evidence="2 3">
    <name type="scientific">Blautia producta</name>
    <dbReference type="NCBI Taxonomy" id="33035"/>
    <lineage>
        <taxon>Bacteria</taxon>
        <taxon>Bacillati</taxon>
        <taxon>Bacillota</taxon>
        <taxon>Clostridia</taxon>
        <taxon>Lachnospirales</taxon>
        <taxon>Lachnospiraceae</taxon>
        <taxon>Blautia</taxon>
    </lineage>
</organism>
<feature type="region of interest" description="Disordered" evidence="1">
    <location>
        <begin position="332"/>
        <end position="354"/>
    </location>
</feature>
<reference evidence="2 3" key="1">
    <citation type="submission" date="2019-01" db="EMBL/GenBank/DDBJ databases">
        <title>PMF-metabolizing Aryl O-demethylase.</title>
        <authorList>
            <person name="Kim M."/>
        </authorList>
    </citation>
    <scope>NUCLEOTIDE SEQUENCE [LARGE SCALE GENOMIC DNA]</scope>
    <source>
        <strain evidence="2 3">PMF1</strain>
    </source>
</reference>
<evidence type="ECO:0000313" key="2">
    <source>
        <dbReference type="EMBL" id="QBE94635.1"/>
    </source>
</evidence>
<gene>
    <name evidence="2" type="ORF">PMF13cell1_00128</name>
</gene>
<dbReference type="Proteomes" id="UP000289794">
    <property type="component" value="Chromosome"/>
</dbReference>
<dbReference type="Pfam" id="PF18941">
    <property type="entry name" value="DUF5688"/>
    <property type="match status" value="1"/>
</dbReference>